<reference evidence="1 2" key="1">
    <citation type="submission" date="2023-07" db="EMBL/GenBank/DDBJ databases">
        <title>Sorghum-associated microbial communities from plants grown in Nebraska, USA.</title>
        <authorList>
            <person name="Schachtman D."/>
        </authorList>
    </citation>
    <scope>NUCLEOTIDE SEQUENCE [LARGE SCALE GENOMIC DNA]</scope>
    <source>
        <strain evidence="1 2">3773</strain>
    </source>
</reference>
<gene>
    <name evidence="1" type="ORF">J2X31_001312</name>
</gene>
<dbReference type="Proteomes" id="UP001255185">
    <property type="component" value="Unassembled WGS sequence"/>
</dbReference>
<protein>
    <recommendedName>
        <fullName evidence="3">DUF1905 domain-containing protein</fullName>
    </recommendedName>
</protein>
<evidence type="ECO:0008006" key="3">
    <source>
        <dbReference type="Google" id="ProtNLM"/>
    </source>
</evidence>
<name>A0ABU1TMW7_9FLAO</name>
<sequence length="37" mass="4174">MKAGGITFPFGLLKTETGMKLQKQMDSYLTIKILKIE</sequence>
<keyword evidence="2" id="KW-1185">Reference proteome</keyword>
<dbReference type="EMBL" id="JAVDVI010000004">
    <property type="protein sequence ID" value="MDR6967305.1"/>
    <property type="molecule type" value="Genomic_DNA"/>
</dbReference>
<evidence type="ECO:0000313" key="1">
    <source>
        <dbReference type="EMBL" id="MDR6967305.1"/>
    </source>
</evidence>
<proteinExistence type="predicted"/>
<accession>A0ABU1TMW7</accession>
<organism evidence="1 2">
    <name type="scientific">Flavobacterium arsenatis</name>
    <dbReference type="NCBI Taxonomy" id="1484332"/>
    <lineage>
        <taxon>Bacteria</taxon>
        <taxon>Pseudomonadati</taxon>
        <taxon>Bacteroidota</taxon>
        <taxon>Flavobacteriia</taxon>
        <taxon>Flavobacteriales</taxon>
        <taxon>Flavobacteriaceae</taxon>
        <taxon>Flavobacterium</taxon>
    </lineage>
</organism>
<evidence type="ECO:0000313" key="2">
    <source>
        <dbReference type="Proteomes" id="UP001255185"/>
    </source>
</evidence>
<comment type="caution">
    <text evidence="1">The sequence shown here is derived from an EMBL/GenBank/DDBJ whole genome shotgun (WGS) entry which is preliminary data.</text>
</comment>